<dbReference type="Proteomes" id="UP001472866">
    <property type="component" value="Chromosome 08"/>
</dbReference>
<keyword evidence="3 5" id="KW-0863">Zinc-finger</keyword>
<dbReference type="Gene3D" id="1.10.220.150">
    <property type="entry name" value="Arf GTPase activating protein"/>
    <property type="match status" value="1"/>
</dbReference>
<name>A0AAX4PD73_9CHLO</name>
<keyword evidence="9" id="KW-1185">Reference proteome</keyword>
<feature type="compositionally biased region" description="Low complexity" evidence="6">
    <location>
        <begin position="194"/>
        <end position="208"/>
    </location>
</feature>
<keyword evidence="1" id="KW-0343">GTPase activation</keyword>
<evidence type="ECO:0000256" key="4">
    <source>
        <dbReference type="ARBA" id="ARBA00022833"/>
    </source>
</evidence>
<dbReference type="InterPro" id="IPR044520">
    <property type="entry name" value="ARF_GAP_AGD5/15"/>
</dbReference>
<keyword evidence="2" id="KW-0479">Metal-binding</keyword>
<dbReference type="GO" id="GO:0008270">
    <property type="term" value="F:zinc ion binding"/>
    <property type="evidence" value="ECO:0007669"/>
    <property type="project" value="UniProtKB-KW"/>
</dbReference>
<dbReference type="PANTHER" id="PTHR46419:SF2">
    <property type="entry name" value="ADP-RIBOSYLATION FACTOR GTPASE-ACTIVATING PROTEIN AGD5"/>
    <property type="match status" value="1"/>
</dbReference>
<dbReference type="Pfam" id="PF01412">
    <property type="entry name" value="ArfGap"/>
    <property type="match status" value="1"/>
</dbReference>
<dbReference type="PRINTS" id="PR00405">
    <property type="entry name" value="REVINTRACTNG"/>
</dbReference>
<dbReference type="InterPro" id="IPR038508">
    <property type="entry name" value="ArfGAP_dom_sf"/>
</dbReference>
<proteinExistence type="predicted"/>
<dbReference type="PROSITE" id="PS50115">
    <property type="entry name" value="ARFGAP"/>
    <property type="match status" value="1"/>
</dbReference>
<dbReference type="AlphaFoldDB" id="A0AAX4PD73"/>
<dbReference type="InterPro" id="IPR001164">
    <property type="entry name" value="ArfGAP_dom"/>
</dbReference>
<protein>
    <submittedName>
        <fullName evidence="8">Arf GTPase-activating protein</fullName>
    </submittedName>
</protein>
<dbReference type="SUPFAM" id="SSF57863">
    <property type="entry name" value="ArfGap/RecO-like zinc finger"/>
    <property type="match status" value="1"/>
</dbReference>
<gene>
    <name evidence="8" type="ORF">HKI87_08g54850</name>
</gene>
<dbReference type="FunFam" id="1.10.220.150:FF:000009">
    <property type="entry name" value="stromal membrane-associated protein 1 isoform X1"/>
    <property type="match status" value="1"/>
</dbReference>
<evidence type="ECO:0000259" key="7">
    <source>
        <dbReference type="PROSITE" id="PS50115"/>
    </source>
</evidence>
<dbReference type="GO" id="GO:0005096">
    <property type="term" value="F:GTPase activator activity"/>
    <property type="evidence" value="ECO:0007669"/>
    <property type="project" value="UniProtKB-KW"/>
</dbReference>
<organism evidence="8 9">
    <name type="scientific">Chloropicon roscoffensis</name>
    <dbReference type="NCBI Taxonomy" id="1461544"/>
    <lineage>
        <taxon>Eukaryota</taxon>
        <taxon>Viridiplantae</taxon>
        <taxon>Chlorophyta</taxon>
        <taxon>Chloropicophyceae</taxon>
        <taxon>Chloropicales</taxon>
        <taxon>Chloropicaceae</taxon>
        <taxon>Chloropicon</taxon>
    </lineage>
</organism>
<evidence type="ECO:0000313" key="9">
    <source>
        <dbReference type="Proteomes" id="UP001472866"/>
    </source>
</evidence>
<keyword evidence="4" id="KW-0862">Zinc</keyword>
<dbReference type="CDD" id="cd08204">
    <property type="entry name" value="ArfGap"/>
    <property type="match status" value="1"/>
</dbReference>
<evidence type="ECO:0000256" key="1">
    <source>
        <dbReference type="ARBA" id="ARBA00022468"/>
    </source>
</evidence>
<feature type="region of interest" description="Disordered" evidence="6">
    <location>
        <begin position="394"/>
        <end position="421"/>
    </location>
</feature>
<dbReference type="EMBL" id="CP151508">
    <property type="protein sequence ID" value="WZN63932.1"/>
    <property type="molecule type" value="Genomic_DNA"/>
</dbReference>
<evidence type="ECO:0000256" key="5">
    <source>
        <dbReference type="PROSITE-ProRule" id="PRU00288"/>
    </source>
</evidence>
<reference evidence="8 9" key="1">
    <citation type="submission" date="2024-03" db="EMBL/GenBank/DDBJ databases">
        <title>Complete genome sequence of the green alga Chloropicon roscoffensis RCC1871.</title>
        <authorList>
            <person name="Lemieux C."/>
            <person name="Pombert J.-F."/>
            <person name="Otis C."/>
            <person name="Turmel M."/>
        </authorList>
    </citation>
    <scope>NUCLEOTIDE SEQUENCE [LARGE SCALE GENOMIC DNA]</scope>
    <source>
        <strain evidence="8 9">RCC1871</strain>
    </source>
</reference>
<sequence>MSKQSKEQHQRHMRILQRELKKPGNAICADCPSRSPRWASINLGVFICITCSGIHRGLGVHISKVRSTNLDTWFPEQVEFMTKMGNKKANDYWEAELPEGFKKPSESDRMGLESYIKAKYARSKYAATHRKYDVAPTYDNVVAGKVKLEEEPAPAPQPAKPASLQAFSPKIPSQAQPVAAAAAPSNGGDWADFSSAVAPAPSQQPAQDPFQVAVAAPAPTPTPAAPAPAAAAPVDPFATSTAAPAAPASDPFAGSTGLDSFTGFQDAVVQQPKVITKAVTDDIMKKFDEQPMGGMQATGAMNQGMGMGMGMGMGGFQMPQQGQQAPPSQYGMPQQQFAMQQQQQQFGMPQQFQGGMQGVMPMGGMGAPPQGMGMMPPQPMFQQGMGSFQQMQMPQYQPQPGFQGQPQQMQQPGMFNFQQQQ</sequence>
<feature type="region of interest" description="Disordered" evidence="6">
    <location>
        <begin position="171"/>
        <end position="208"/>
    </location>
</feature>
<accession>A0AAX4PD73</accession>
<feature type="domain" description="Arf-GAP" evidence="7">
    <location>
        <begin position="10"/>
        <end position="133"/>
    </location>
</feature>
<feature type="compositionally biased region" description="Low complexity" evidence="6">
    <location>
        <begin position="171"/>
        <end position="185"/>
    </location>
</feature>
<evidence type="ECO:0000256" key="2">
    <source>
        <dbReference type="ARBA" id="ARBA00022723"/>
    </source>
</evidence>
<evidence type="ECO:0000256" key="6">
    <source>
        <dbReference type="SAM" id="MobiDB-lite"/>
    </source>
</evidence>
<dbReference type="InterPro" id="IPR037278">
    <property type="entry name" value="ARFGAP/RecO"/>
</dbReference>
<dbReference type="SMART" id="SM00105">
    <property type="entry name" value="ArfGap"/>
    <property type="match status" value="1"/>
</dbReference>
<dbReference type="PANTHER" id="PTHR46419">
    <property type="entry name" value="ADP-RIBOSYLATION FACTOR GTPASE-ACTIVATING PROTEIN AGD5"/>
    <property type="match status" value="1"/>
</dbReference>
<evidence type="ECO:0000313" key="8">
    <source>
        <dbReference type="EMBL" id="WZN63932.1"/>
    </source>
</evidence>
<evidence type="ECO:0000256" key="3">
    <source>
        <dbReference type="ARBA" id="ARBA00022771"/>
    </source>
</evidence>